<evidence type="ECO:0000313" key="1">
    <source>
        <dbReference type="EMBL" id="KAH7921440.1"/>
    </source>
</evidence>
<keyword evidence="2" id="KW-1185">Reference proteome</keyword>
<name>A0ACB8B7B7_9AGAM</name>
<organism evidence="1 2">
    <name type="scientific">Leucogyrophana mollusca</name>
    <dbReference type="NCBI Taxonomy" id="85980"/>
    <lineage>
        <taxon>Eukaryota</taxon>
        <taxon>Fungi</taxon>
        <taxon>Dikarya</taxon>
        <taxon>Basidiomycota</taxon>
        <taxon>Agaricomycotina</taxon>
        <taxon>Agaricomycetes</taxon>
        <taxon>Agaricomycetidae</taxon>
        <taxon>Boletales</taxon>
        <taxon>Boletales incertae sedis</taxon>
        <taxon>Leucogyrophana</taxon>
    </lineage>
</organism>
<protein>
    <submittedName>
        <fullName evidence="1">MFS general substrate transporter</fullName>
    </submittedName>
</protein>
<sequence>MTPSHTVSMPSIHGAPLLPPHLDPRNWSKLRRWGIAAVMLSLATLIDMSSTLYSGAQSQIQERFQVSNFVVTLGVGLINFGFAVGPLLAAPLSELYGRQPVYIGSAVGFVAFCLGATISQSIQSLLVCRFLAGLLGAAVFSNYGGTLSDIFTPDERGPLVALFTLVFQGAPTIGPVPSSYMGQYVNWRWILALITIWGAAMTALIVVLPETEATAIHRKLMKNNNKEKCTDDAMLQPKVTIAHPNIWGKALLTPLIMLCREPIMLWASTYHAFIYGLLFLLLEAYPYVYQNAYSFNQGQTGLVFIAPALGNVLGVLVYFIYLKPSYEAKQRAIRAQSDNRDELKPEERLPGVIIASLFTPIGMFWFAFTASPSIHWAVPVVSGVPVGIGMTLLQLSLSNYYIDLYPTRSASALAAACFMRNMVATWFPTFAIPMYQRLGTRNASLVLAGISCIGVPSGSVLFIFGSRLRAASKWAKQDEKVTEANDVGSVEKAGNPELEAAAF</sequence>
<dbReference type="EMBL" id="MU266526">
    <property type="protein sequence ID" value="KAH7921440.1"/>
    <property type="molecule type" value="Genomic_DNA"/>
</dbReference>
<evidence type="ECO:0000313" key="2">
    <source>
        <dbReference type="Proteomes" id="UP000790709"/>
    </source>
</evidence>
<accession>A0ACB8B7B7</accession>
<dbReference type="Proteomes" id="UP000790709">
    <property type="component" value="Unassembled WGS sequence"/>
</dbReference>
<comment type="caution">
    <text evidence="1">The sequence shown here is derived from an EMBL/GenBank/DDBJ whole genome shotgun (WGS) entry which is preliminary data.</text>
</comment>
<reference evidence="1" key="1">
    <citation type="journal article" date="2021" name="New Phytol.">
        <title>Evolutionary innovations through gain and loss of genes in the ectomycorrhizal Boletales.</title>
        <authorList>
            <person name="Wu G."/>
            <person name="Miyauchi S."/>
            <person name="Morin E."/>
            <person name="Kuo A."/>
            <person name="Drula E."/>
            <person name="Varga T."/>
            <person name="Kohler A."/>
            <person name="Feng B."/>
            <person name="Cao Y."/>
            <person name="Lipzen A."/>
            <person name="Daum C."/>
            <person name="Hundley H."/>
            <person name="Pangilinan J."/>
            <person name="Johnson J."/>
            <person name="Barry K."/>
            <person name="LaButti K."/>
            <person name="Ng V."/>
            <person name="Ahrendt S."/>
            <person name="Min B."/>
            <person name="Choi I.G."/>
            <person name="Park H."/>
            <person name="Plett J.M."/>
            <person name="Magnuson J."/>
            <person name="Spatafora J.W."/>
            <person name="Nagy L.G."/>
            <person name="Henrissat B."/>
            <person name="Grigoriev I.V."/>
            <person name="Yang Z.L."/>
            <person name="Xu J."/>
            <person name="Martin F.M."/>
        </authorList>
    </citation>
    <scope>NUCLEOTIDE SEQUENCE</scope>
    <source>
        <strain evidence="1">KUC20120723A-06</strain>
    </source>
</reference>
<gene>
    <name evidence="1" type="ORF">BV22DRAFT_1132269</name>
</gene>
<proteinExistence type="predicted"/>